<evidence type="ECO:0000259" key="2">
    <source>
        <dbReference type="Pfam" id="PF19423"/>
    </source>
</evidence>
<dbReference type="PANTHER" id="PTHR21725">
    <property type="entry name" value="E3 UBIQUITIN-PROTEIN LIGASE UBR4"/>
    <property type="match status" value="1"/>
</dbReference>
<feature type="domain" description="E3 ubiquitin-protein ligase UBR4 N-terminal" evidence="2">
    <location>
        <begin position="163"/>
        <end position="303"/>
    </location>
</feature>
<evidence type="ECO:0000313" key="3">
    <source>
        <dbReference type="EMBL" id="KOB63651.1"/>
    </source>
</evidence>
<keyword evidence="4" id="KW-1185">Reference proteome</keyword>
<sequence length="587" mass="65018">MRPGGSEATDATDSTQRPAHALVPDKAEPYSVGPRVVKLIGGMILGKSATERENSILAMWHKIVNTLQECALQTVPSQDHDYEDLNVEHAQLLVYMFHSLTLMQKKSVVETLSISDRKKAMTLAPHQLMLTTRLMLLLEYLMRHLYDAPQSLLQQIKSRIYCEVPYIEQAYRRLSHDETSMRPKFYALTNSEINNQENPKFDGLACNFVLGTPHKLKYPLLLDALLALLNTACVCDNELNQASPVALSAAHYCFQTAWRLVISMPPATPHMDKLALGTGAALPSPLPLHAVVWAPRADNKKVVCAGKDLEALMEVPNNPSEQAVWIARLKVCSTFGPLGNAAGSTPPPAIGAWLRAHLPTNGFYTAHIIPSESAVLNLVSSHCELISANPKYSIGMSLMMLAYSAAKLLEIGATRLVDNTELMKKTIDLVLPALTDGRLEFIAEPLGGTLNVLIPQVNKAEQLIHEHIIRTTYPVMVENLQPSTEKTLRHMVKYWEKILERPPGRMAYESVFIDSTTYSLGKILLSAQNARPTYSERVIKLFIKIFNSCETADHLNSALCISICTFIGVADQQKLASFMNQICFGPP</sequence>
<organism evidence="3 4">
    <name type="scientific">Operophtera brumata</name>
    <name type="common">Winter moth</name>
    <name type="synonym">Phalaena brumata</name>
    <dbReference type="NCBI Taxonomy" id="104452"/>
    <lineage>
        <taxon>Eukaryota</taxon>
        <taxon>Metazoa</taxon>
        <taxon>Ecdysozoa</taxon>
        <taxon>Arthropoda</taxon>
        <taxon>Hexapoda</taxon>
        <taxon>Insecta</taxon>
        <taxon>Pterygota</taxon>
        <taxon>Neoptera</taxon>
        <taxon>Endopterygota</taxon>
        <taxon>Lepidoptera</taxon>
        <taxon>Glossata</taxon>
        <taxon>Ditrysia</taxon>
        <taxon>Geometroidea</taxon>
        <taxon>Geometridae</taxon>
        <taxon>Larentiinae</taxon>
        <taxon>Operophtera</taxon>
    </lineage>
</organism>
<protein>
    <submittedName>
        <fullName evidence="3">Putative ubiquitin protein ligase E3 component n-recognin 4</fullName>
    </submittedName>
</protein>
<dbReference type="GO" id="GO:0016874">
    <property type="term" value="F:ligase activity"/>
    <property type="evidence" value="ECO:0007669"/>
    <property type="project" value="UniProtKB-KW"/>
</dbReference>
<feature type="domain" description="E3 ubiquitin-protein ligase UBR4 N-terminal" evidence="2">
    <location>
        <begin position="51"/>
        <end position="160"/>
    </location>
</feature>
<dbReference type="Pfam" id="PF19423">
    <property type="entry name" value="E3_UBR4_N"/>
    <property type="match status" value="3"/>
</dbReference>
<proteinExistence type="predicted"/>
<gene>
    <name evidence="3" type="ORF">OBRU01_24743</name>
</gene>
<name>A0A0L7KKS0_OPEBR</name>
<dbReference type="AlphaFoldDB" id="A0A0L7KKS0"/>
<comment type="caution">
    <text evidence="3">The sequence shown here is derived from an EMBL/GenBank/DDBJ whole genome shotgun (WGS) entry which is preliminary data.</text>
</comment>
<keyword evidence="3" id="KW-0436">Ligase</keyword>
<dbReference type="EMBL" id="JTDY01009326">
    <property type="protein sequence ID" value="KOB63651.1"/>
    <property type="molecule type" value="Genomic_DNA"/>
</dbReference>
<dbReference type="PANTHER" id="PTHR21725:SF1">
    <property type="entry name" value="E3 UBIQUITIN-PROTEIN LIGASE UBR4"/>
    <property type="match status" value="1"/>
</dbReference>
<feature type="region of interest" description="Disordered" evidence="1">
    <location>
        <begin position="1"/>
        <end position="26"/>
    </location>
</feature>
<dbReference type="Proteomes" id="UP000037510">
    <property type="component" value="Unassembled WGS sequence"/>
</dbReference>
<evidence type="ECO:0000313" key="4">
    <source>
        <dbReference type="Proteomes" id="UP000037510"/>
    </source>
</evidence>
<dbReference type="STRING" id="104452.A0A0L7KKS0"/>
<reference evidence="3 4" key="1">
    <citation type="journal article" date="2015" name="Genome Biol. Evol.">
        <title>The genome of winter moth (Operophtera brumata) provides a genomic perspective on sexual dimorphism and phenology.</title>
        <authorList>
            <person name="Derks M.F."/>
            <person name="Smit S."/>
            <person name="Salis L."/>
            <person name="Schijlen E."/>
            <person name="Bossers A."/>
            <person name="Mateman C."/>
            <person name="Pijl A.S."/>
            <person name="de Ridder D."/>
            <person name="Groenen M.A."/>
            <person name="Visser M.E."/>
            <person name="Megens H.J."/>
        </authorList>
    </citation>
    <scope>NUCLEOTIDE SEQUENCE [LARGE SCALE GENOMIC DNA]</scope>
    <source>
        <strain evidence="3">WM2013NL</strain>
        <tissue evidence="3">Head and thorax</tissue>
    </source>
</reference>
<accession>A0A0L7KKS0</accession>
<feature type="non-terminal residue" evidence="3">
    <location>
        <position position="587"/>
    </location>
</feature>
<evidence type="ECO:0000256" key="1">
    <source>
        <dbReference type="SAM" id="MobiDB-lite"/>
    </source>
</evidence>
<dbReference type="InterPro" id="IPR045189">
    <property type="entry name" value="UBR4-like"/>
</dbReference>
<feature type="domain" description="E3 ubiquitin-protein ligase UBR4 N-terminal" evidence="2">
    <location>
        <begin position="348"/>
        <end position="587"/>
    </location>
</feature>
<dbReference type="InterPro" id="IPR045841">
    <property type="entry name" value="E3_UBR4_N"/>
</dbReference>